<comment type="caution">
    <text evidence="13">The sequence shown here is derived from an EMBL/GenBank/DDBJ whole genome shotgun (WGS) entry which is preliminary data.</text>
</comment>
<comment type="similarity">
    <text evidence="9">Belongs to the peroxiredoxin family. BCP/PrxQ subfamily.</text>
</comment>
<keyword evidence="14" id="KW-1185">Reference proteome</keyword>
<evidence type="ECO:0000256" key="5">
    <source>
        <dbReference type="ARBA" id="ARBA00023002"/>
    </source>
</evidence>
<sequence>MKKGVALFLFFIGSIYWVTAQEGIRVNESAPMFTAIDQRGDTIDLAEELTENKVVLLFYRGQWCPYCNRHMSALQDSVHLINAKGAMVIAVTPENQEAIEETITKTGAKFPIIYDKDHQIMDAWDVTFNLSKSKHVAYQAAGININHASGNNDRALPVPATYIISREGIVTHRHFDKNYKQRMSIREILDNL</sequence>
<dbReference type="InterPro" id="IPR036249">
    <property type="entry name" value="Thioredoxin-like_sf"/>
</dbReference>
<evidence type="ECO:0000256" key="11">
    <source>
        <dbReference type="ARBA" id="ARBA00049091"/>
    </source>
</evidence>
<evidence type="ECO:0000256" key="3">
    <source>
        <dbReference type="ARBA" id="ARBA00022559"/>
    </source>
</evidence>
<dbReference type="RefSeq" id="WP_212192576.1">
    <property type="nucleotide sequence ID" value="NZ_JAGTAR010000034.1"/>
</dbReference>
<evidence type="ECO:0000313" key="14">
    <source>
        <dbReference type="Proteomes" id="UP000679220"/>
    </source>
</evidence>
<dbReference type="InterPro" id="IPR000866">
    <property type="entry name" value="AhpC/TSA"/>
</dbReference>
<protein>
    <recommendedName>
        <fullName evidence="2">thioredoxin-dependent peroxiredoxin</fullName>
        <ecNumber evidence="2">1.11.1.24</ecNumber>
    </recommendedName>
    <alternativeName>
        <fullName evidence="8">Thioredoxin peroxidase</fullName>
    </alternativeName>
    <alternativeName>
        <fullName evidence="10">Thioredoxin-dependent peroxiredoxin Bcp</fullName>
    </alternativeName>
</protein>
<evidence type="ECO:0000256" key="4">
    <source>
        <dbReference type="ARBA" id="ARBA00022862"/>
    </source>
</evidence>
<dbReference type="GO" id="GO:0008379">
    <property type="term" value="F:thioredoxin peroxidase activity"/>
    <property type="evidence" value="ECO:0007669"/>
    <property type="project" value="TreeGrafter"/>
</dbReference>
<dbReference type="InterPro" id="IPR013766">
    <property type="entry name" value="Thioredoxin_domain"/>
</dbReference>
<dbReference type="PROSITE" id="PS51352">
    <property type="entry name" value="THIOREDOXIN_2"/>
    <property type="match status" value="1"/>
</dbReference>
<dbReference type="GO" id="GO:0034599">
    <property type="term" value="P:cellular response to oxidative stress"/>
    <property type="evidence" value="ECO:0007669"/>
    <property type="project" value="TreeGrafter"/>
</dbReference>
<dbReference type="PANTHER" id="PTHR42801">
    <property type="entry name" value="THIOREDOXIN-DEPENDENT PEROXIDE REDUCTASE"/>
    <property type="match status" value="1"/>
</dbReference>
<evidence type="ECO:0000256" key="9">
    <source>
        <dbReference type="ARBA" id="ARBA00038489"/>
    </source>
</evidence>
<dbReference type="SUPFAM" id="SSF52833">
    <property type="entry name" value="Thioredoxin-like"/>
    <property type="match status" value="1"/>
</dbReference>
<dbReference type="GO" id="GO:0045454">
    <property type="term" value="P:cell redox homeostasis"/>
    <property type="evidence" value="ECO:0007669"/>
    <property type="project" value="TreeGrafter"/>
</dbReference>
<comment type="catalytic activity">
    <reaction evidence="11">
        <text>a hydroperoxide + [thioredoxin]-dithiol = an alcohol + [thioredoxin]-disulfide + H2O</text>
        <dbReference type="Rhea" id="RHEA:62620"/>
        <dbReference type="Rhea" id="RHEA-COMP:10698"/>
        <dbReference type="Rhea" id="RHEA-COMP:10700"/>
        <dbReference type="ChEBI" id="CHEBI:15377"/>
        <dbReference type="ChEBI" id="CHEBI:29950"/>
        <dbReference type="ChEBI" id="CHEBI:30879"/>
        <dbReference type="ChEBI" id="CHEBI:35924"/>
        <dbReference type="ChEBI" id="CHEBI:50058"/>
        <dbReference type="EC" id="1.11.1.24"/>
    </reaction>
</comment>
<name>A0A941F654_9BACT</name>
<organism evidence="13 14">
    <name type="scientific">Carboxylicivirga sediminis</name>
    <dbReference type="NCBI Taxonomy" id="2006564"/>
    <lineage>
        <taxon>Bacteria</taxon>
        <taxon>Pseudomonadati</taxon>
        <taxon>Bacteroidota</taxon>
        <taxon>Bacteroidia</taxon>
        <taxon>Marinilabiliales</taxon>
        <taxon>Marinilabiliaceae</taxon>
        <taxon>Carboxylicivirga</taxon>
    </lineage>
</organism>
<evidence type="ECO:0000256" key="10">
    <source>
        <dbReference type="ARBA" id="ARBA00042639"/>
    </source>
</evidence>
<comment type="function">
    <text evidence="1">Thiol-specific peroxidase that catalyzes the reduction of hydrogen peroxide and organic hydroperoxides to water and alcohols, respectively. Plays a role in cell protection against oxidative stress by detoxifying peroxides and as sensor of hydrogen peroxide-mediated signaling events.</text>
</comment>
<feature type="domain" description="Thioredoxin" evidence="12">
    <location>
        <begin position="24"/>
        <end position="192"/>
    </location>
</feature>
<dbReference type="Gene3D" id="3.40.30.10">
    <property type="entry name" value="Glutaredoxin"/>
    <property type="match status" value="1"/>
</dbReference>
<dbReference type="EC" id="1.11.1.24" evidence="2"/>
<evidence type="ECO:0000256" key="7">
    <source>
        <dbReference type="ARBA" id="ARBA00023284"/>
    </source>
</evidence>
<accession>A0A941F654</accession>
<reference evidence="13" key="2">
    <citation type="submission" date="2021-04" db="EMBL/GenBank/DDBJ databases">
        <authorList>
            <person name="Zhang T."/>
            <person name="Zhang Y."/>
            <person name="Lu D."/>
            <person name="Zuo D."/>
            <person name="Du Z."/>
        </authorList>
    </citation>
    <scope>NUCLEOTIDE SEQUENCE</scope>
    <source>
        <strain evidence="13">JR1</strain>
    </source>
</reference>
<evidence type="ECO:0000256" key="6">
    <source>
        <dbReference type="ARBA" id="ARBA00023157"/>
    </source>
</evidence>
<keyword evidence="4" id="KW-0049">Antioxidant</keyword>
<evidence type="ECO:0000256" key="2">
    <source>
        <dbReference type="ARBA" id="ARBA00013017"/>
    </source>
</evidence>
<dbReference type="PANTHER" id="PTHR42801:SF7">
    <property type="entry name" value="SLL1159 PROTEIN"/>
    <property type="match status" value="1"/>
</dbReference>
<dbReference type="Pfam" id="PF00578">
    <property type="entry name" value="AhpC-TSA"/>
    <property type="match status" value="1"/>
</dbReference>
<evidence type="ECO:0000313" key="13">
    <source>
        <dbReference type="EMBL" id="MBR8537551.1"/>
    </source>
</evidence>
<evidence type="ECO:0000256" key="1">
    <source>
        <dbReference type="ARBA" id="ARBA00003330"/>
    </source>
</evidence>
<keyword evidence="3" id="KW-0575">Peroxidase</keyword>
<dbReference type="EMBL" id="JAGTAR010000034">
    <property type="protein sequence ID" value="MBR8537551.1"/>
    <property type="molecule type" value="Genomic_DNA"/>
</dbReference>
<proteinExistence type="inferred from homology"/>
<dbReference type="AlphaFoldDB" id="A0A941F654"/>
<reference evidence="13" key="1">
    <citation type="journal article" date="2018" name="Int. J. Syst. Evol. Microbiol.">
        <title>Carboxylicivirga sediminis sp. nov., isolated from coastal sediment.</title>
        <authorList>
            <person name="Wang F.Q."/>
            <person name="Ren L.H."/>
            <person name="Zou R.J."/>
            <person name="Sun Y.Z."/>
            <person name="Liu X.J."/>
            <person name="Jiang F."/>
            <person name="Liu L.J."/>
        </authorList>
    </citation>
    <scope>NUCLEOTIDE SEQUENCE</scope>
    <source>
        <strain evidence="13">JR1</strain>
    </source>
</reference>
<keyword evidence="5" id="KW-0560">Oxidoreductase</keyword>
<keyword evidence="7" id="KW-0676">Redox-active center</keyword>
<evidence type="ECO:0000259" key="12">
    <source>
        <dbReference type="PROSITE" id="PS51352"/>
    </source>
</evidence>
<dbReference type="Proteomes" id="UP000679220">
    <property type="component" value="Unassembled WGS sequence"/>
</dbReference>
<evidence type="ECO:0000256" key="8">
    <source>
        <dbReference type="ARBA" id="ARBA00032824"/>
    </source>
</evidence>
<dbReference type="InterPro" id="IPR050924">
    <property type="entry name" value="Peroxiredoxin_BCP/PrxQ"/>
</dbReference>
<dbReference type="GO" id="GO:0005737">
    <property type="term" value="C:cytoplasm"/>
    <property type="evidence" value="ECO:0007669"/>
    <property type="project" value="TreeGrafter"/>
</dbReference>
<dbReference type="CDD" id="cd02970">
    <property type="entry name" value="PRX_like2"/>
    <property type="match status" value="1"/>
</dbReference>
<gene>
    <name evidence="13" type="ORF">KDU71_18420</name>
</gene>
<keyword evidence="6" id="KW-1015">Disulfide bond</keyword>